<dbReference type="Proteomes" id="UP001174934">
    <property type="component" value="Unassembled WGS sequence"/>
</dbReference>
<organism evidence="1 2">
    <name type="scientific">Bombardia bombarda</name>
    <dbReference type="NCBI Taxonomy" id="252184"/>
    <lineage>
        <taxon>Eukaryota</taxon>
        <taxon>Fungi</taxon>
        <taxon>Dikarya</taxon>
        <taxon>Ascomycota</taxon>
        <taxon>Pezizomycotina</taxon>
        <taxon>Sordariomycetes</taxon>
        <taxon>Sordariomycetidae</taxon>
        <taxon>Sordariales</taxon>
        <taxon>Lasiosphaeriaceae</taxon>
        <taxon>Bombardia</taxon>
    </lineage>
</organism>
<name>A0AA39TRA0_9PEZI</name>
<comment type="caution">
    <text evidence="1">The sequence shown here is derived from an EMBL/GenBank/DDBJ whole genome shotgun (WGS) entry which is preliminary data.</text>
</comment>
<evidence type="ECO:0000313" key="2">
    <source>
        <dbReference type="Proteomes" id="UP001174934"/>
    </source>
</evidence>
<dbReference type="EMBL" id="JAULSR010000011">
    <property type="protein sequence ID" value="KAK0610157.1"/>
    <property type="molecule type" value="Genomic_DNA"/>
</dbReference>
<reference evidence="1" key="1">
    <citation type="submission" date="2023-06" db="EMBL/GenBank/DDBJ databases">
        <title>Genome-scale phylogeny and comparative genomics of the fungal order Sordariales.</title>
        <authorList>
            <consortium name="Lawrence Berkeley National Laboratory"/>
            <person name="Hensen N."/>
            <person name="Bonometti L."/>
            <person name="Westerberg I."/>
            <person name="Brannstrom I.O."/>
            <person name="Guillou S."/>
            <person name="Cros-Aarteil S."/>
            <person name="Calhoun S."/>
            <person name="Haridas S."/>
            <person name="Kuo A."/>
            <person name="Mondo S."/>
            <person name="Pangilinan J."/>
            <person name="Riley R."/>
            <person name="LaButti K."/>
            <person name="Andreopoulos B."/>
            <person name="Lipzen A."/>
            <person name="Chen C."/>
            <person name="Yanf M."/>
            <person name="Daum C."/>
            <person name="Ng V."/>
            <person name="Clum A."/>
            <person name="Steindorff A."/>
            <person name="Ohm R."/>
            <person name="Martin F."/>
            <person name="Silar P."/>
            <person name="Natvig D."/>
            <person name="Lalanne C."/>
            <person name="Gautier V."/>
            <person name="Ament-velasquez S.L."/>
            <person name="Kruys A."/>
            <person name="Hutchinson M.I."/>
            <person name="Powell A.J."/>
            <person name="Barry K."/>
            <person name="Miller A.N."/>
            <person name="Grigoriev I.V."/>
            <person name="Debuchy R."/>
            <person name="Gladieux P."/>
            <person name="Thoren M.H."/>
            <person name="Johannesson H."/>
        </authorList>
    </citation>
    <scope>NUCLEOTIDE SEQUENCE</scope>
    <source>
        <strain evidence="1">SMH3391-2</strain>
    </source>
</reference>
<keyword evidence="2" id="KW-1185">Reference proteome</keyword>
<proteinExistence type="predicted"/>
<protein>
    <submittedName>
        <fullName evidence="1">Uncharacterized protein</fullName>
    </submittedName>
</protein>
<evidence type="ECO:0000313" key="1">
    <source>
        <dbReference type="EMBL" id="KAK0610157.1"/>
    </source>
</evidence>
<dbReference type="AlphaFoldDB" id="A0AA39TRA0"/>
<sequence>MRENIDKLKSYFNFKYDESNEDEQELLTKEEVLEIECHLVRTFLFDLVLYSTLDKGEFHISSQQQVWIQHEDCFWNMERLEKENVKCVLVIPATLIRSDKVSGIAHSAQGLTAVSAQAVNRVYVSKNPDPEQDLADLIQNPISRRQWGA</sequence>
<gene>
    <name evidence="1" type="ORF">B0T17DRAFT_512458</name>
</gene>
<accession>A0AA39TRA0</accession>